<feature type="region of interest" description="Disordered" evidence="1">
    <location>
        <begin position="158"/>
        <end position="189"/>
    </location>
</feature>
<accession>A0A9P4IFK5</accession>
<keyword evidence="3" id="KW-1185">Reference proteome</keyword>
<name>A0A9P4IFK5_9PEZI</name>
<dbReference type="OrthoDB" id="296767at2759"/>
<dbReference type="EMBL" id="ML978128">
    <property type="protein sequence ID" value="KAF2097577.1"/>
    <property type="molecule type" value="Genomic_DNA"/>
</dbReference>
<feature type="region of interest" description="Disordered" evidence="1">
    <location>
        <begin position="644"/>
        <end position="765"/>
    </location>
</feature>
<organism evidence="2 3">
    <name type="scientific">Rhizodiscina lignyota</name>
    <dbReference type="NCBI Taxonomy" id="1504668"/>
    <lineage>
        <taxon>Eukaryota</taxon>
        <taxon>Fungi</taxon>
        <taxon>Dikarya</taxon>
        <taxon>Ascomycota</taxon>
        <taxon>Pezizomycotina</taxon>
        <taxon>Dothideomycetes</taxon>
        <taxon>Pleosporomycetidae</taxon>
        <taxon>Aulographales</taxon>
        <taxon>Rhizodiscinaceae</taxon>
        <taxon>Rhizodiscina</taxon>
    </lineage>
</organism>
<evidence type="ECO:0000256" key="1">
    <source>
        <dbReference type="SAM" id="MobiDB-lite"/>
    </source>
</evidence>
<gene>
    <name evidence="2" type="ORF">NA57DRAFT_24534</name>
</gene>
<dbReference type="InterPro" id="IPR013887">
    <property type="entry name" value="UPF0592"/>
</dbReference>
<protein>
    <submittedName>
        <fullName evidence="2">DUF1765-domain-containing protein</fullName>
    </submittedName>
</protein>
<feature type="compositionally biased region" description="Polar residues" evidence="1">
    <location>
        <begin position="647"/>
        <end position="670"/>
    </location>
</feature>
<sequence length="880" mass="99221">SAPPTSISKSFSLDRMPYRMPSLKDSLPSFDRLPALSRNASDKALFTKSDPARRRDELWTYFKALDADYQKFHGKSSSVKATIVRASLLPFLRAHSGDTSARNLRAEDLEKRVNVLNKWWAGLLEVLNGLNNQSMSGTDRPVLLDGVVGIMERPEWRAPPSEYSPLTGRSSTSSHQRTHSSSSTDSSSSDFLADSIHHNIRNIFVQNILTQMGFVVEKMSLKNTPASVVAFCGKACAYAFFFCPGVAKFLVSLWKLTMDPMRRILDEYGVPRHSIMGDVSKRVCSAFPSHLQELRLVSLTMTLRSLQHNPTPPFQTAHYNWFGPWVNKWAGRDSDLFYMFFKNYHMLATDFLPHKAKKLERICAPGLLMVHAQLLTTLDATIHRNPSSAPEEPRNGASSTTFDDLLNDADASAPAVPVPGTNAIRLMAENRVIMLLRDCLSDRSFNSNGARHFSAQCLSHILQAAARKTSLFDHNACFTLCDFLEEAVPIFVRYDNGCAKEDAVFEWSFWTTVWRKMVESQNTTTEIRVYALLYTIWNLIAEDADRKVDFCVNFLLASDIFLTRFNHWCPMVRGYYMRLLSWRVARYDASASPLDTTILAKLMERLSTVWSFFLFTRQLPGTDIVVDHEATPGSPAPGRRLLIIRTDPSTNPNGGTLLSFDDTTSATQSTRPRRNSWVDKMATGDWRPDSADSSDSGEQDEAPRRWSLLRNVIDATSIRSKSQSPKPTGRDTPDSGRSSPPVKPDPPRSEFRHHTRQRSGSMPAAPRHRTYCFKFSLEHVDRRFHNQASIDLRPPRLPLAAQQHLLSNYNLDAMYSDIRPTQPDGAAAGCGTYTGRALAEWTAVVTECQNFFERRIREGVPSHRLVETPMLGVETFKRPG</sequence>
<proteinExistence type="predicted"/>
<reference evidence="2" key="1">
    <citation type="journal article" date="2020" name="Stud. Mycol.">
        <title>101 Dothideomycetes genomes: a test case for predicting lifestyles and emergence of pathogens.</title>
        <authorList>
            <person name="Haridas S."/>
            <person name="Albert R."/>
            <person name="Binder M."/>
            <person name="Bloem J."/>
            <person name="Labutti K."/>
            <person name="Salamov A."/>
            <person name="Andreopoulos B."/>
            <person name="Baker S."/>
            <person name="Barry K."/>
            <person name="Bills G."/>
            <person name="Bluhm B."/>
            <person name="Cannon C."/>
            <person name="Castanera R."/>
            <person name="Culley D."/>
            <person name="Daum C."/>
            <person name="Ezra D."/>
            <person name="Gonzalez J."/>
            <person name="Henrissat B."/>
            <person name="Kuo A."/>
            <person name="Liang C."/>
            <person name="Lipzen A."/>
            <person name="Lutzoni F."/>
            <person name="Magnuson J."/>
            <person name="Mondo S."/>
            <person name="Nolan M."/>
            <person name="Ohm R."/>
            <person name="Pangilinan J."/>
            <person name="Park H.-J."/>
            <person name="Ramirez L."/>
            <person name="Alfaro M."/>
            <person name="Sun H."/>
            <person name="Tritt A."/>
            <person name="Yoshinaga Y."/>
            <person name="Zwiers L.-H."/>
            <person name="Turgeon B."/>
            <person name="Goodwin S."/>
            <person name="Spatafora J."/>
            <person name="Crous P."/>
            <person name="Grigoriev I."/>
        </authorList>
    </citation>
    <scope>NUCLEOTIDE SEQUENCE</scope>
    <source>
        <strain evidence="2">CBS 133067</strain>
    </source>
</reference>
<evidence type="ECO:0000313" key="3">
    <source>
        <dbReference type="Proteomes" id="UP000799772"/>
    </source>
</evidence>
<dbReference type="PANTHER" id="PTHR37988:SF1">
    <property type="entry name" value="UPF0592 MEMBRANE PROTEIN C7D4.03C"/>
    <property type="match status" value="1"/>
</dbReference>
<feature type="non-terminal residue" evidence="2">
    <location>
        <position position="1"/>
    </location>
</feature>
<feature type="compositionally biased region" description="Polar residues" evidence="1">
    <location>
        <begin position="717"/>
        <end position="726"/>
    </location>
</feature>
<comment type="caution">
    <text evidence="2">The sequence shown here is derived from an EMBL/GenBank/DDBJ whole genome shotgun (WGS) entry which is preliminary data.</text>
</comment>
<dbReference type="AlphaFoldDB" id="A0A9P4IFK5"/>
<dbReference type="PANTHER" id="PTHR37988">
    <property type="entry name" value="UPF0592 MEMBRANE PROTEIN C7D4.03C"/>
    <property type="match status" value="1"/>
</dbReference>
<evidence type="ECO:0000313" key="2">
    <source>
        <dbReference type="EMBL" id="KAF2097577.1"/>
    </source>
</evidence>
<feature type="non-terminal residue" evidence="2">
    <location>
        <position position="880"/>
    </location>
</feature>
<feature type="compositionally biased region" description="Low complexity" evidence="1">
    <location>
        <begin position="169"/>
        <end position="189"/>
    </location>
</feature>
<dbReference type="Proteomes" id="UP000799772">
    <property type="component" value="Unassembled WGS sequence"/>
</dbReference>
<dbReference type="Pfam" id="PF08578">
    <property type="entry name" value="DUF1765"/>
    <property type="match status" value="1"/>
</dbReference>